<accession>A0A1Y2SGW5</accession>
<dbReference type="EMBL" id="MUBJ01000006">
    <property type="protein sequence ID" value="OTA16811.1"/>
    <property type="molecule type" value="Genomic_DNA"/>
</dbReference>
<proteinExistence type="predicted"/>
<gene>
    <name evidence="1" type="ORF">Xvie_01490</name>
</gene>
<reference evidence="1 2" key="1">
    <citation type="submission" date="2016-10" db="EMBL/GenBank/DDBJ databases">
        <title>Systematic genetic and metabolomic analysis of Xenorhabdus and Photorhabdus spp., highlights the requirements for a dual symbiotic and pathogenic life style.</title>
        <authorList>
            <person name="Tobias N.J."/>
            <person name="Wolff H."/>
            <person name="Djahanschiri B."/>
            <person name="Pidot S.J."/>
            <person name="Stinear T.P."/>
            <person name="Ebersberger I."/>
            <person name="Bode H.B."/>
        </authorList>
    </citation>
    <scope>NUCLEOTIDE SEQUENCE [LARGE SCALE GENOMIC DNA]</scope>
    <source>
        <strain evidence="1 2">DSM 22392</strain>
    </source>
</reference>
<protein>
    <submittedName>
        <fullName evidence="1">Uncharacterized protein</fullName>
    </submittedName>
</protein>
<dbReference type="Proteomes" id="UP000194350">
    <property type="component" value="Unassembled WGS sequence"/>
</dbReference>
<sequence length="155" mass="17107">MEVKIRCDGENPIPDGKSFSRRVSDIDVADVLIKNKKTFIAVEPAISASKGVQMYHVNALPFRLREFGSHPEAIVAGSSIFRKQADSSGISSARQTTTRSSCVLIFPPGFTRLGYRFVIQHPLAGRIVYTAPEWRGFPLPLPHPAATVRAVRGFR</sequence>
<comment type="caution">
    <text evidence="1">The sequence shown here is derived from an EMBL/GenBank/DDBJ whole genome shotgun (WGS) entry which is preliminary data.</text>
</comment>
<name>A0A1Y2SGW5_9GAMM</name>
<evidence type="ECO:0000313" key="1">
    <source>
        <dbReference type="EMBL" id="OTA16811.1"/>
    </source>
</evidence>
<dbReference type="AlphaFoldDB" id="A0A1Y2SGW5"/>
<evidence type="ECO:0000313" key="2">
    <source>
        <dbReference type="Proteomes" id="UP000194350"/>
    </source>
</evidence>
<dbReference type="STRING" id="351656.Xvie_01490"/>
<organism evidence="1 2">
    <name type="scientific">Xenorhabdus vietnamensis</name>
    <dbReference type="NCBI Taxonomy" id="351656"/>
    <lineage>
        <taxon>Bacteria</taxon>
        <taxon>Pseudomonadati</taxon>
        <taxon>Pseudomonadota</taxon>
        <taxon>Gammaproteobacteria</taxon>
        <taxon>Enterobacterales</taxon>
        <taxon>Morganellaceae</taxon>
        <taxon>Xenorhabdus</taxon>
    </lineage>
</organism>
<keyword evidence="2" id="KW-1185">Reference proteome</keyword>